<evidence type="ECO:0000256" key="2">
    <source>
        <dbReference type="ARBA" id="ARBA00023287"/>
    </source>
</evidence>
<comment type="subcellular location">
    <subcellularLocation>
        <location evidence="1">Cell surface</location>
    </subcellularLocation>
</comment>
<dbReference type="EMBL" id="RHIB01000002">
    <property type="protein sequence ID" value="RNA67742.1"/>
    <property type="molecule type" value="Genomic_DNA"/>
</dbReference>
<dbReference type="GO" id="GO:0030420">
    <property type="term" value="P:establishment of competence for transformation"/>
    <property type="evidence" value="ECO:0007669"/>
    <property type="project" value="UniProtKB-KW"/>
</dbReference>
<dbReference type="NCBIfam" id="TIGR02532">
    <property type="entry name" value="IV_pilin_GFxxxE"/>
    <property type="match status" value="1"/>
</dbReference>
<dbReference type="AlphaFoldDB" id="A0A3M7TSL4"/>
<sequence>MRLMNQKGLTLVELLAVIVVLGIISAIAVPAIVGVIEKTEKDVCEAELVQFKRGYENHLVLNQLSHTDVMFSSYINEYSTGVCGGCELVYMDGEVMCSERGDEDGGDVPVL</sequence>
<keyword evidence="2" id="KW-0178">Competence</keyword>
<accession>A0A3M7TSL4</accession>
<keyword evidence="5" id="KW-1185">Reference proteome</keyword>
<dbReference type="Proteomes" id="UP000278746">
    <property type="component" value="Unassembled WGS sequence"/>
</dbReference>
<comment type="caution">
    <text evidence="4">The sequence shown here is derived from an EMBL/GenBank/DDBJ whole genome shotgun (WGS) entry which is preliminary data.</text>
</comment>
<dbReference type="InterPro" id="IPR045584">
    <property type="entry name" value="Pilin-like"/>
</dbReference>
<keyword evidence="3" id="KW-0472">Membrane</keyword>
<proteinExistence type="predicted"/>
<dbReference type="PROSITE" id="PS00409">
    <property type="entry name" value="PROKAR_NTER_METHYL"/>
    <property type="match status" value="1"/>
</dbReference>
<dbReference type="GO" id="GO:0009986">
    <property type="term" value="C:cell surface"/>
    <property type="evidence" value="ECO:0007669"/>
    <property type="project" value="UniProtKB-SubCell"/>
</dbReference>
<feature type="transmembrane region" description="Helical" evidence="3">
    <location>
        <begin position="12"/>
        <end position="36"/>
    </location>
</feature>
<keyword evidence="3" id="KW-0812">Transmembrane</keyword>
<organism evidence="4 5">
    <name type="scientific">Alteribacter keqinensis</name>
    <dbReference type="NCBI Taxonomy" id="2483800"/>
    <lineage>
        <taxon>Bacteria</taxon>
        <taxon>Bacillati</taxon>
        <taxon>Bacillota</taxon>
        <taxon>Bacilli</taxon>
        <taxon>Bacillales</taxon>
        <taxon>Bacillaceae</taxon>
        <taxon>Alteribacter</taxon>
    </lineage>
</organism>
<gene>
    <name evidence="4" type="ORF">EBO34_13590</name>
</gene>
<dbReference type="Pfam" id="PF07963">
    <property type="entry name" value="N_methyl"/>
    <property type="match status" value="1"/>
</dbReference>
<name>A0A3M7TSL4_9BACI</name>
<evidence type="ECO:0000313" key="5">
    <source>
        <dbReference type="Proteomes" id="UP000278746"/>
    </source>
</evidence>
<keyword evidence="3" id="KW-1133">Transmembrane helix</keyword>
<dbReference type="InterPro" id="IPR012902">
    <property type="entry name" value="N_methyl_site"/>
</dbReference>
<evidence type="ECO:0000256" key="1">
    <source>
        <dbReference type="ARBA" id="ARBA00004241"/>
    </source>
</evidence>
<protein>
    <submittedName>
        <fullName evidence="4">Type II secretion system protein</fullName>
    </submittedName>
</protein>
<reference evidence="4 5" key="1">
    <citation type="submission" date="2018-10" db="EMBL/GenBank/DDBJ databases">
        <title>Bacillus Keqinensis sp. nov., a moderately halophilic bacterium isolated from a saline-alkaline lake.</title>
        <authorList>
            <person name="Wang H."/>
        </authorList>
    </citation>
    <scope>NUCLEOTIDE SEQUENCE [LARGE SCALE GENOMIC DNA]</scope>
    <source>
        <strain evidence="4 5">KQ-3</strain>
    </source>
</reference>
<dbReference type="Gene3D" id="3.30.700.10">
    <property type="entry name" value="Glycoprotein, Type 4 Pilin"/>
    <property type="match status" value="1"/>
</dbReference>
<dbReference type="RefSeq" id="WP_122899449.1">
    <property type="nucleotide sequence ID" value="NZ_RHIB01000002.1"/>
</dbReference>
<evidence type="ECO:0000256" key="3">
    <source>
        <dbReference type="SAM" id="Phobius"/>
    </source>
</evidence>
<evidence type="ECO:0000313" key="4">
    <source>
        <dbReference type="EMBL" id="RNA67742.1"/>
    </source>
</evidence>
<dbReference type="OrthoDB" id="2937119at2"/>
<dbReference type="SUPFAM" id="SSF54523">
    <property type="entry name" value="Pili subunits"/>
    <property type="match status" value="1"/>
</dbReference>